<reference evidence="1" key="1">
    <citation type="journal article" date="2017" name="Nature">
        <title>The sunflower genome provides insights into oil metabolism, flowering and Asterid evolution.</title>
        <authorList>
            <person name="Badouin H."/>
            <person name="Gouzy J."/>
            <person name="Grassa C.J."/>
            <person name="Murat F."/>
            <person name="Staton S.E."/>
            <person name="Cottret L."/>
            <person name="Lelandais-Briere C."/>
            <person name="Owens G.L."/>
            <person name="Carrere S."/>
            <person name="Mayjonade B."/>
            <person name="Legrand L."/>
            <person name="Gill N."/>
            <person name="Kane N.C."/>
            <person name="Bowers J.E."/>
            <person name="Hubner S."/>
            <person name="Bellec A."/>
            <person name="Berard A."/>
            <person name="Berges H."/>
            <person name="Blanchet N."/>
            <person name="Boniface M.C."/>
            <person name="Brunel D."/>
            <person name="Catrice O."/>
            <person name="Chaidir N."/>
            <person name="Claudel C."/>
            <person name="Donnadieu C."/>
            <person name="Faraut T."/>
            <person name="Fievet G."/>
            <person name="Helmstetter N."/>
            <person name="King M."/>
            <person name="Knapp S.J."/>
            <person name="Lai Z."/>
            <person name="Le Paslier M.C."/>
            <person name="Lippi Y."/>
            <person name="Lorenzon L."/>
            <person name="Mandel J.R."/>
            <person name="Marage G."/>
            <person name="Marchand G."/>
            <person name="Marquand E."/>
            <person name="Bret-Mestries E."/>
            <person name="Morien E."/>
            <person name="Nambeesan S."/>
            <person name="Nguyen T."/>
            <person name="Pegot-Espagnet P."/>
            <person name="Pouilly N."/>
            <person name="Raftis F."/>
            <person name="Sallet E."/>
            <person name="Schiex T."/>
            <person name="Thomas J."/>
            <person name="Vandecasteele C."/>
            <person name="Vares D."/>
            <person name="Vear F."/>
            <person name="Vautrin S."/>
            <person name="Crespi M."/>
            <person name="Mangin B."/>
            <person name="Burke J.M."/>
            <person name="Salse J."/>
            <person name="Munos S."/>
            <person name="Vincourt P."/>
            <person name="Rieseberg L.H."/>
            <person name="Langlade N.B."/>
        </authorList>
    </citation>
    <scope>NUCLEOTIDE SEQUENCE</scope>
    <source>
        <tissue evidence="1">Leaves</tissue>
    </source>
</reference>
<comment type="caution">
    <text evidence="1">The sequence shown here is derived from an EMBL/GenBank/DDBJ whole genome shotgun (WGS) entry which is preliminary data.</text>
</comment>
<proteinExistence type="predicted"/>
<organism evidence="1 2">
    <name type="scientific">Helianthus annuus</name>
    <name type="common">Common sunflower</name>
    <dbReference type="NCBI Taxonomy" id="4232"/>
    <lineage>
        <taxon>Eukaryota</taxon>
        <taxon>Viridiplantae</taxon>
        <taxon>Streptophyta</taxon>
        <taxon>Embryophyta</taxon>
        <taxon>Tracheophyta</taxon>
        <taxon>Spermatophyta</taxon>
        <taxon>Magnoliopsida</taxon>
        <taxon>eudicotyledons</taxon>
        <taxon>Gunneridae</taxon>
        <taxon>Pentapetalae</taxon>
        <taxon>asterids</taxon>
        <taxon>campanulids</taxon>
        <taxon>Asterales</taxon>
        <taxon>Asteraceae</taxon>
        <taxon>Asteroideae</taxon>
        <taxon>Heliantheae alliance</taxon>
        <taxon>Heliantheae</taxon>
        <taxon>Helianthus</taxon>
    </lineage>
</organism>
<dbReference type="EMBL" id="MNCJ02000318">
    <property type="protein sequence ID" value="KAF5813799.1"/>
    <property type="molecule type" value="Genomic_DNA"/>
</dbReference>
<dbReference type="Proteomes" id="UP000215914">
    <property type="component" value="Unassembled WGS sequence"/>
</dbReference>
<evidence type="ECO:0000313" key="2">
    <source>
        <dbReference type="Proteomes" id="UP000215914"/>
    </source>
</evidence>
<dbReference type="SUPFAM" id="SSF48239">
    <property type="entry name" value="Terpenoid cyclases/Protein prenyltransferases"/>
    <property type="match status" value="1"/>
</dbReference>
<reference evidence="1" key="2">
    <citation type="submission" date="2020-06" db="EMBL/GenBank/DDBJ databases">
        <title>Helianthus annuus Genome sequencing and assembly Release 2.</title>
        <authorList>
            <person name="Gouzy J."/>
            <person name="Langlade N."/>
            <person name="Munos S."/>
        </authorList>
    </citation>
    <scope>NUCLEOTIDE SEQUENCE</scope>
    <source>
        <tissue evidence="1">Leaves</tissue>
    </source>
</reference>
<dbReference type="GO" id="GO:0010333">
    <property type="term" value="F:terpene synthase activity"/>
    <property type="evidence" value="ECO:0007669"/>
    <property type="project" value="InterPro"/>
</dbReference>
<dbReference type="InterPro" id="IPR008930">
    <property type="entry name" value="Terpenoid_cyclase/PrenylTrfase"/>
</dbReference>
<dbReference type="EC" id="4.2.3.106" evidence="1"/>
<dbReference type="AlphaFoldDB" id="A0A9K3NVD6"/>
<name>A0A9K3NVD6_HELAN</name>
<gene>
    <name evidence="1" type="ORF">HanXRQr2_Chr03g0102961</name>
</gene>
<keyword evidence="1" id="KW-0456">Lyase</keyword>
<keyword evidence="2" id="KW-1185">Reference proteome</keyword>
<evidence type="ECO:0000313" key="1">
    <source>
        <dbReference type="EMBL" id="KAF5813799.1"/>
    </source>
</evidence>
<accession>A0A9K3NVD6</accession>
<dbReference type="Gene3D" id="1.50.10.130">
    <property type="entry name" value="Terpene synthase, N-terminal domain"/>
    <property type="match status" value="1"/>
</dbReference>
<dbReference type="Gramene" id="mRNA:HanXRQr2_Chr03g0102961">
    <property type="protein sequence ID" value="CDS:HanXRQr2_Chr03g0102961.1"/>
    <property type="gene ID" value="HanXRQr2_Chr03g0102961"/>
</dbReference>
<dbReference type="GO" id="GO:0034768">
    <property type="term" value="F:(E)-beta-ocimene synthase activity"/>
    <property type="evidence" value="ECO:0007669"/>
    <property type="project" value="UniProtKB-EC"/>
</dbReference>
<dbReference type="InterPro" id="IPR036965">
    <property type="entry name" value="Terpene_synth_N_sf"/>
</dbReference>
<sequence>MLLNVDFENGSFTMLELLEQRDDIERLGLGYRFQNDIRRALDIIMSIHGTNIGLEEKKDSLHDTSFM</sequence>
<protein>
    <submittedName>
        <fullName evidence="1">(E)-beta-ocimene synthase</fullName>
        <ecNumber evidence="1">4.2.3.106</ecNumber>
    </submittedName>
</protein>